<feature type="region of interest" description="Disordered" evidence="5">
    <location>
        <begin position="292"/>
        <end position="314"/>
    </location>
</feature>
<keyword evidence="3" id="KW-0378">Hydrolase</keyword>
<dbReference type="GO" id="GO:0016926">
    <property type="term" value="P:protein desumoylation"/>
    <property type="evidence" value="ECO:0007669"/>
    <property type="project" value="UniProtKB-ARBA"/>
</dbReference>
<dbReference type="SUPFAM" id="SSF54001">
    <property type="entry name" value="Cysteine proteinases"/>
    <property type="match status" value="1"/>
</dbReference>
<gene>
    <name evidence="8" type="ORF">KC19_10G055300</name>
</gene>
<reference evidence="8" key="1">
    <citation type="submission" date="2020-06" db="EMBL/GenBank/DDBJ databases">
        <title>WGS assembly of Ceratodon purpureus strain R40.</title>
        <authorList>
            <person name="Carey S.B."/>
            <person name="Jenkins J."/>
            <person name="Shu S."/>
            <person name="Lovell J.T."/>
            <person name="Sreedasyam A."/>
            <person name="Maumus F."/>
            <person name="Tiley G.P."/>
            <person name="Fernandez-Pozo N."/>
            <person name="Barry K."/>
            <person name="Chen C."/>
            <person name="Wang M."/>
            <person name="Lipzen A."/>
            <person name="Daum C."/>
            <person name="Saski C.A."/>
            <person name="Payton A.C."/>
            <person name="Mcbreen J.C."/>
            <person name="Conrad R.E."/>
            <person name="Kollar L.M."/>
            <person name="Olsson S."/>
            <person name="Huttunen S."/>
            <person name="Landis J.B."/>
            <person name="Wickett N.J."/>
            <person name="Johnson M.G."/>
            <person name="Rensing S.A."/>
            <person name="Grimwood J."/>
            <person name="Schmutz J."/>
            <person name="Mcdaniel S.F."/>
        </authorList>
    </citation>
    <scope>NUCLEOTIDE SEQUENCE</scope>
    <source>
        <strain evidence="8">R40</strain>
    </source>
</reference>
<comment type="caution">
    <text evidence="8">The sequence shown here is derived from an EMBL/GenBank/DDBJ whole genome shotgun (WGS) entry which is preliminary data.</text>
</comment>
<dbReference type="Gene3D" id="1.10.10.60">
    <property type="entry name" value="Homeodomain-like"/>
    <property type="match status" value="1"/>
</dbReference>
<sequence>MITRSRGGGASNMESGGEETGVPLSMIPLLEVAYSKCQEEEKDTDGMQGQEQKGAWPTRQEQEEAGKKRKRSSNWSEAETLQLLVLRKGQLQNKEERKSCPKGSSAWDEIASQLKEKFTHRSGKHVGERWDTLRRVYMDIEEHCSKTHETYAEVLDANRDLFKFIPTEYTQKWHELIADCKPGKRRGKKTNEVVSLPKVAASPLLVEATPSRPEPTIEDYLSTSYKAPIETCPEGNVTQLRIDRAPADAAHIEFRTSELSPTLVAHPSGIASAFDTLIKDIDHILSCQNDHDKSGQMCGRNRRTRDSDERAETNGVGLAEDTDCDAKVKVVASLQSVLAALKSASEFTSSESYLLKIDKRELNLVEHNVRAFSERHSNIEQTRFNGVETTFRKVVWPPDDPDPVIVTHDDIKSLEPGEQLSDNIVNFYLKYLHCKNTRIPDVQIFKPFTKNISANLNAVKYGSVRQWMRSIFDKNYVLIPVFKEELWSLVIICFPGRPLAEVLESRVLAPCILHLNPSRQKAHLDLERHIRFILLMEWIWQYGGNVVPRQISDIPFHSVGVPQQENSNDAGLFILQHADLLLKNAPETFNLAQSIGFPFLTEWFGASTAMTMRTTIRQVLLDMNDQEVLQKHPNRG</sequence>
<evidence type="ECO:0008006" key="10">
    <source>
        <dbReference type="Google" id="ProtNLM"/>
    </source>
</evidence>
<keyword evidence="4" id="KW-0788">Thiol protease</keyword>
<dbReference type="InterPro" id="IPR044822">
    <property type="entry name" value="Myb_DNA-bind_4"/>
</dbReference>
<evidence type="ECO:0000259" key="7">
    <source>
        <dbReference type="PROSITE" id="PS50600"/>
    </source>
</evidence>
<dbReference type="GO" id="GO:0008234">
    <property type="term" value="F:cysteine-type peptidase activity"/>
    <property type="evidence" value="ECO:0007669"/>
    <property type="project" value="UniProtKB-KW"/>
</dbReference>
<dbReference type="AlphaFoldDB" id="A0A8T0GKN8"/>
<feature type="compositionally biased region" description="Gly residues" evidence="5">
    <location>
        <begin position="1"/>
        <end position="10"/>
    </location>
</feature>
<protein>
    <recommendedName>
        <fullName evidence="10">Ubiquitin-like protease family profile domain-containing protein</fullName>
    </recommendedName>
</protein>
<evidence type="ECO:0000256" key="5">
    <source>
        <dbReference type="SAM" id="MobiDB-lite"/>
    </source>
</evidence>
<evidence type="ECO:0000256" key="1">
    <source>
        <dbReference type="ARBA" id="ARBA00005234"/>
    </source>
</evidence>
<dbReference type="Pfam" id="PF13837">
    <property type="entry name" value="Myb_DNA-bind_4"/>
    <property type="match status" value="1"/>
</dbReference>
<dbReference type="PROSITE" id="PS50090">
    <property type="entry name" value="MYB_LIKE"/>
    <property type="match status" value="1"/>
</dbReference>
<dbReference type="Gene3D" id="3.30.310.130">
    <property type="entry name" value="Ubiquitin-related"/>
    <property type="match status" value="1"/>
</dbReference>
<dbReference type="PANTHER" id="PTHR46915:SF2">
    <property type="entry name" value="UBIQUITIN-LIKE PROTEASE 4"/>
    <property type="match status" value="1"/>
</dbReference>
<evidence type="ECO:0000313" key="9">
    <source>
        <dbReference type="Proteomes" id="UP000822688"/>
    </source>
</evidence>
<dbReference type="Pfam" id="PF02902">
    <property type="entry name" value="Peptidase_C48"/>
    <property type="match status" value="1"/>
</dbReference>
<feature type="domain" description="Ubiquitin-like protease family profile" evidence="7">
    <location>
        <begin position="404"/>
        <end position="581"/>
    </location>
</feature>
<evidence type="ECO:0000256" key="4">
    <source>
        <dbReference type="ARBA" id="ARBA00022807"/>
    </source>
</evidence>
<dbReference type="Gene3D" id="1.10.418.20">
    <property type="match status" value="1"/>
</dbReference>
<comment type="similarity">
    <text evidence="1">Belongs to the peptidase C48 family.</text>
</comment>
<name>A0A8T0GKN8_CERPU</name>
<dbReference type="InterPro" id="IPR003653">
    <property type="entry name" value="Peptidase_C48_C"/>
</dbReference>
<keyword evidence="2" id="KW-0645">Protease</keyword>
<accession>A0A8T0GKN8</accession>
<evidence type="ECO:0000259" key="6">
    <source>
        <dbReference type="PROSITE" id="PS50090"/>
    </source>
</evidence>
<dbReference type="InterPro" id="IPR038765">
    <property type="entry name" value="Papain-like_cys_pep_sf"/>
</dbReference>
<evidence type="ECO:0000313" key="8">
    <source>
        <dbReference type="EMBL" id="KAG0558794.1"/>
    </source>
</evidence>
<proteinExistence type="inferred from homology"/>
<feature type="region of interest" description="Disordered" evidence="5">
    <location>
        <begin position="1"/>
        <end position="76"/>
    </location>
</feature>
<feature type="domain" description="Myb-like" evidence="6">
    <location>
        <begin position="67"/>
        <end position="134"/>
    </location>
</feature>
<dbReference type="PANTHER" id="PTHR46915">
    <property type="entry name" value="UBIQUITIN-LIKE PROTEASE 4-RELATED"/>
    <property type="match status" value="1"/>
</dbReference>
<dbReference type="EMBL" id="CM026431">
    <property type="protein sequence ID" value="KAG0558794.1"/>
    <property type="molecule type" value="Genomic_DNA"/>
</dbReference>
<keyword evidence="9" id="KW-1185">Reference proteome</keyword>
<dbReference type="PROSITE" id="PS50600">
    <property type="entry name" value="ULP_PROTEASE"/>
    <property type="match status" value="1"/>
</dbReference>
<evidence type="ECO:0000256" key="2">
    <source>
        <dbReference type="ARBA" id="ARBA00022670"/>
    </source>
</evidence>
<dbReference type="GO" id="GO:0006508">
    <property type="term" value="P:proteolysis"/>
    <property type="evidence" value="ECO:0007669"/>
    <property type="project" value="UniProtKB-KW"/>
</dbReference>
<dbReference type="Proteomes" id="UP000822688">
    <property type="component" value="Chromosome 10"/>
</dbReference>
<organism evidence="8 9">
    <name type="scientific">Ceratodon purpureus</name>
    <name type="common">Fire moss</name>
    <name type="synonym">Dicranum purpureum</name>
    <dbReference type="NCBI Taxonomy" id="3225"/>
    <lineage>
        <taxon>Eukaryota</taxon>
        <taxon>Viridiplantae</taxon>
        <taxon>Streptophyta</taxon>
        <taxon>Embryophyta</taxon>
        <taxon>Bryophyta</taxon>
        <taxon>Bryophytina</taxon>
        <taxon>Bryopsida</taxon>
        <taxon>Dicranidae</taxon>
        <taxon>Pseudoditrichales</taxon>
        <taxon>Ditrichaceae</taxon>
        <taxon>Ceratodon</taxon>
    </lineage>
</organism>
<dbReference type="InterPro" id="IPR001005">
    <property type="entry name" value="SANT/Myb"/>
</dbReference>
<evidence type="ECO:0000256" key="3">
    <source>
        <dbReference type="ARBA" id="ARBA00022801"/>
    </source>
</evidence>